<feature type="chain" id="PRO_5035231853" description="Spore-associated protein A" evidence="1">
    <location>
        <begin position="29"/>
        <end position="159"/>
    </location>
</feature>
<protein>
    <recommendedName>
        <fullName evidence="4">Spore-associated protein A</fullName>
    </recommendedName>
</protein>
<feature type="signal peptide" evidence="1">
    <location>
        <begin position="1"/>
        <end position="28"/>
    </location>
</feature>
<accession>A0A8J3U530</accession>
<reference evidence="2 3" key="1">
    <citation type="submission" date="2021-01" db="EMBL/GenBank/DDBJ databases">
        <title>Whole genome shotgun sequence of Planotetraspora phitsanulokensis NBRC 104273.</title>
        <authorList>
            <person name="Komaki H."/>
            <person name="Tamura T."/>
        </authorList>
    </citation>
    <scope>NUCLEOTIDE SEQUENCE [LARGE SCALE GENOMIC DNA]</scope>
    <source>
        <strain evidence="2 3">NBRC 104273</strain>
    </source>
</reference>
<gene>
    <name evidence="2" type="ORF">Pph01_31650</name>
</gene>
<dbReference type="Proteomes" id="UP000622547">
    <property type="component" value="Unassembled WGS sequence"/>
</dbReference>
<evidence type="ECO:0000256" key="1">
    <source>
        <dbReference type="SAM" id="SignalP"/>
    </source>
</evidence>
<evidence type="ECO:0000313" key="2">
    <source>
        <dbReference type="EMBL" id="GII38162.1"/>
    </source>
</evidence>
<sequence>MRKIARKLAIMGVSATAVVAMLGSPAHAAANPFTAAQACNNDFGGNWANTTDGHRTITDGSGAKLGDVYLMYNGATGDNCVATLKSIYVGDPTSVVAGLWVQGSKDWVSQVGQYKYYAAVHADATNKCVQYAGTIQVGGFGGAGGTLYKNGRWSWGNCG</sequence>
<proteinExistence type="predicted"/>
<keyword evidence="3" id="KW-1185">Reference proteome</keyword>
<dbReference type="AlphaFoldDB" id="A0A8J3U530"/>
<evidence type="ECO:0000313" key="3">
    <source>
        <dbReference type="Proteomes" id="UP000622547"/>
    </source>
</evidence>
<evidence type="ECO:0008006" key="4">
    <source>
        <dbReference type="Google" id="ProtNLM"/>
    </source>
</evidence>
<organism evidence="2 3">
    <name type="scientific">Planotetraspora phitsanulokensis</name>
    <dbReference type="NCBI Taxonomy" id="575192"/>
    <lineage>
        <taxon>Bacteria</taxon>
        <taxon>Bacillati</taxon>
        <taxon>Actinomycetota</taxon>
        <taxon>Actinomycetes</taxon>
        <taxon>Streptosporangiales</taxon>
        <taxon>Streptosporangiaceae</taxon>
        <taxon>Planotetraspora</taxon>
    </lineage>
</organism>
<comment type="caution">
    <text evidence="2">The sequence shown here is derived from an EMBL/GenBank/DDBJ whole genome shotgun (WGS) entry which is preliminary data.</text>
</comment>
<keyword evidence="1" id="KW-0732">Signal</keyword>
<name>A0A8J3U530_9ACTN</name>
<dbReference type="EMBL" id="BOOP01000013">
    <property type="protein sequence ID" value="GII38162.1"/>
    <property type="molecule type" value="Genomic_DNA"/>
</dbReference>
<dbReference type="RefSeq" id="WP_204073827.1">
    <property type="nucleotide sequence ID" value="NZ_BAABHI010000009.1"/>
</dbReference>